<protein>
    <submittedName>
        <fullName evidence="2">Nucleotide-binding protein</fullName>
    </submittedName>
</protein>
<proteinExistence type="predicted"/>
<dbReference type="EMBL" id="JBEPLI010000001">
    <property type="protein sequence ID" value="MET3589258.1"/>
    <property type="molecule type" value="Genomic_DNA"/>
</dbReference>
<feature type="domain" description="CD-NTase-associated protein 12/Pycsar effector protein TIR" evidence="1">
    <location>
        <begin position="11"/>
        <end position="59"/>
    </location>
</feature>
<reference evidence="2 3" key="1">
    <citation type="submission" date="2024-06" db="EMBL/GenBank/DDBJ databases">
        <title>Genomic Encyclopedia of Type Strains, Phase IV (KMG-IV): sequencing the most valuable type-strain genomes for metagenomic binning, comparative biology and taxonomic classification.</title>
        <authorList>
            <person name="Goeker M."/>
        </authorList>
    </citation>
    <scope>NUCLEOTIDE SEQUENCE [LARGE SCALE GENOMIC DNA]</scope>
    <source>
        <strain evidence="2 3">DSM 23649</strain>
    </source>
</reference>
<organism evidence="2 3">
    <name type="scientific">Bartonella silvatica</name>
    <dbReference type="NCBI Taxonomy" id="357760"/>
    <lineage>
        <taxon>Bacteria</taxon>
        <taxon>Pseudomonadati</taxon>
        <taxon>Pseudomonadota</taxon>
        <taxon>Alphaproteobacteria</taxon>
        <taxon>Hyphomicrobiales</taxon>
        <taxon>Bartonellaceae</taxon>
        <taxon>Bartonella</taxon>
    </lineage>
</organism>
<evidence type="ECO:0000313" key="3">
    <source>
        <dbReference type="Proteomes" id="UP001549086"/>
    </source>
</evidence>
<sequence>MGYAQSGDATAAQPRARQNVILEMGMLAAVFPLNNIAILIKEGVEIPSDINGVHFLPFKEQIIDIMLKLSQRLSKAGFTIDPKKLALASSDI</sequence>
<gene>
    <name evidence="2" type="ORF">ABID23_000328</name>
</gene>
<evidence type="ECO:0000313" key="2">
    <source>
        <dbReference type="EMBL" id="MET3589258.1"/>
    </source>
</evidence>
<dbReference type="Proteomes" id="UP001549086">
    <property type="component" value="Unassembled WGS sequence"/>
</dbReference>
<dbReference type="InterPro" id="IPR019302">
    <property type="entry name" value="CAP12/PCTIR_TIR_dom"/>
</dbReference>
<comment type="caution">
    <text evidence="2">The sequence shown here is derived from an EMBL/GenBank/DDBJ whole genome shotgun (WGS) entry which is preliminary data.</text>
</comment>
<keyword evidence="3" id="KW-1185">Reference proteome</keyword>
<dbReference type="Pfam" id="PF10137">
    <property type="entry name" value="CAP12-PCTIR_TIR"/>
    <property type="match status" value="1"/>
</dbReference>
<evidence type="ECO:0000259" key="1">
    <source>
        <dbReference type="Pfam" id="PF10137"/>
    </source>
</evidence>
<name>A0ABV2HFD0_9HYPH</name>
<accession>A0ABV2HFD0</accession>